<evidence type="ECO:0000313" key="2">
    <source>
        <dbReference type="EMBL" id="CAF1619780.1"/>
    </source>
</evidence>
<sequence>MQFYSIVVFLALTVLLVSSKSIRPVDSEHDESGEDTEMYRINQKYNPSNNVEQRLLAFLKNRVNQIDNDQYDIIAKRSKLITKGDPREFMG</sequence>
<reference evidence="2" key="1">
    <citation type="submission" date="2021-02" db="EMBL/GenBank/DDBJ databases">
        <authorList>
            <person name="Nowell W R."/>
        </authorList>
    </citation>
    <scope>NUCLEOTIDE SEQUENCE</scope>
</reference>
<organism evidence="2 3">
    <name type="scientific">Adineta ricciae</name>
    <name type="common">Rotifer</name>
    <dbReference type="NCBI Taxonomy" id="249248"/>
    <lineage>
        <taxon>Eukaryota</taxon>
        <taxon>Metazoa</taxon>
        <taxon>Spiralia</taxon>
        <taxon>Gnathifera</taxon>
        <taxon>Rotifera</taxon>
        <taxon>Eurotatoria</taxon>
        <taxon>Bdelloidea</taxon>
        <taxon>Adinetida</taxon>
        <taxon>Adinetidae</taxon>
        <taxon>Adineta</taxon>
    </lineage>
</organism>
<dbReference type="Proteomes" id="UP000663828">
    <property type="component" value="Unassembled WGS sequence"/>
</dbReference>
<comment type="caution">
    <text evidence="2">The sequence shown here is derived from an EMBL/GenBank/DDBJ whole genome shotgun (WGS) entry which is preliminary data.</text>
</comment>
<name>A0A816CCJ9_ADIRI</name>
<feature type="chain" id="PRO_5032927300" evidence="1">
    <location>
        <begin position="20"/>
        <end position="91"/>
    </location>
</feature>
<dbReference type="EMBL" id="CAJNOR010007580">
    <property type="protein sequence ID" value="CAF1619780.1"/>
    <property type="molecule type" value="Genomic_DNA"/>
</dbReference>
<protein>
    <submittedName>
        <fullName evidence="2">Uncharacterized protein</fullName>
    </submittedName>
</protein>
<feature type="signal peptide" evidence="1">
    <location>
        <begin position="1"/>
        <end position="19"/>
    </location>
</feature>
<gene>
    <name evidence="2" type="ORF">XAT740_LOCUS50077</name>
</gene>
<proteinExistence type="predicted"/>
<evidence type="ECO:0000313" key="3">
    <source>
        <dbReference type="Proteomes" id="UP000663828"/>
    </source>
</evidence>
<accession>A0A816CCJ9</accession>
<keyword evidence="1" id="KW-0732">Signal</keyword>
<evidence type="ECO:0000256" key="1">
    <source>
        <dbReference type="SAM" id="SignalP"/>
    </source>
</evidence>
<keyword evidence="3" id="KW-1185">Reference proteome</keyword>
<dbReference type="AlphaFoldDB" id="A0A816CCJ9"/>